<feature type="domain" description="DUF7882" evidence="1">
    <location>
        <begin position="1"/>
        <end position="96"/>
    </location>
</feature>
<proteinExistence type="predicted"/>
<dbReference type="AlphaFoldDB" id="A0A5N0TLB1"/>
<name>A0A5N0TLB1_9MICO</name>
<protein>
    <submittedName>
        <fullName evidence="2">ATP-dependent DNA ligase</fullName>
    </submittedName>
</protein>
<keyword evidence="2" id="KW-0436">Ligase</keyword>
<dbReference type="InterPro" id="IPR057204">
    <property type="entry name" value="DUF7882"/>
</dbReference>
<keyword evidence="3" id="KW-1185">Reference proteome</keyword>
<evidence type="ECO:0000259" key="1">
    <source>
        <dbReference type="Pfam" id="PF25355"/>
    </source>
</evidence>
<accession>A0A5N0TLB1</accession>
<evidence type="ECO:0000313" key="3">
    <source>
        <dbReference type="Proteomes" id="UP000326838"/>
    </source>
</evidence>
<gene>
    <name evidence="2" type="ORF">F6B40_03270</name>
</gene>
<sequence>MGKFLFEQQLRVDFDDRLLAHLERVITAKLRRGESFTFTWKDDASIGDGRTTIWLHPRSVIIFKFHGSRRPLLNKAWLEALSYTANGPNGLYVVPEPPPQTSGTEILS</sequence>
<organism evidence="2 3">
    <name type="scientific">Microbacterium caowuchunii</name>
    <dbReference type="NCBI Taxonomy" id="2614638"/>
    <lineage>
        <taxon>Bacteria</taxon>
        <taxon>Bacillati</taxon>
        <taxon>Actinomycetota</taxon>
        <taxon>Actinomycetes</taxon>
        <taxon>Micrococcales</taxon>
        <taxon>Microbacteriaceae</taxon>
        <taxon>Microbacterium</taxon>
    </lineage>
</organism>
<comment type="caution">
    <text evidence="2">The sequence shown here is derived from an EMBL/GenBank/DDBJ whole genome shotgun (WGS) entry which is preliminary data.</text>
</comment>
<dbReference type="RefSeq" id="WP_150892102.1">
    <property type="nucleotide sequence ID" value="NZ_VYUY01000006.1"/>
</dbReference>
<dbReference type="Proteomes" id="UP000326838">
    <property type="component" value="Unassembled WGS sequence"/>
</dbReference>
<dbReference type="EMBL" id="VYUY01000006">
    <property type="protein sequence ID" value="KAA9134746.1"/>
    <property type="molecule type" value="Genomic_DNA"/>
</dbReference>
<dbReference type="GO" id="GO:0016874">
    <property type="term" value="F:ligase activity"/>
    <property type="evidence" value="ECO:0007669"/>
    <property type="project" value="UniProtKB-KW"/>
</dbReference>
<reference evidence="3" key="1">
    <citation type="submission" date="2019-09" db="EMBL/GenBank/DDBJ databases">
        <title>Mumia zhuanghuii sp. nov. isolated from the intestinal contents of plateau pika (Ochotona curzoniae) in the Qinghai-Tibet plateau of China.</title>
        <authorList>
            <person name="Tian Z."/>
        </authorList>
    </citation>
    <scope>NUCLEOTIDE SEQUENCE [LARGE SCALE GENOMIC DNA]</scope>
    <source>
        <strain evidence="3">L-033</strain>
    </source>
</reference>
<evidence type="ECO:0000313" key="2">
    <source>
        <dbReference type="EMBL" id="KAA9134746.1"/>
    </source>
</evidence>
<dbReference type="Pfam" id="PF25355">
    <property type="entry name" value="DUF7882"/>
    <property type="match status" value="1"/>
</dbReference>